<evidence type="ECO:0000313" key="2">
    <source>
        <dbReference type="Proteomes" id="UP000342249"/>
    </source>
</evidence>
<sequence length="63" mass="7514">MINYKINKGTYSNIRNSIKIARTKTSWRKKLETVPEQKRIIYEQSKSILTRSALRDLLFNNIK</sequence>
<proteinExistence type="predicted"/>
<organism evidence="1 2">
    <name type="scientific">Clostridium estertheticum</name>
    <dbReference type="NCBI Taxonomy" id="238834"/>
    <lineage>
        <taxon>Bacteria</taxon>
        <taxon>Bacillati</taxon>
        <taxon>Bacillota</taxon>
        <taxon>Clostridia</taxon>
        <taxon>Eubacteriales</taxon>
        <taxon>Clostridiaceae</taxon>
        <taxon>Clostridium</taxon>
    </lineage>
</organism>
<comment type="caution">
    <text evidence="1">The sequence shown here is derived from an EMBL/GenBank/DDBJ whole genome shotgun (WGS) entry which is preliminary data.</text>
</comment>
<protein>
    <submittedName>
        <fullName evidence="1">Uncharacterized protein</fullName>
    </submittedName>
</protein>
<accession>A0A5N7IUQ3</accession>
<gene>
    <name evidence="1" type="ORF">E4V82_22335</name>
</gene>
<dbReference type="EMBL" id="SPSF01000056">
    <property type="protein sequence ID" value="MPQ64810.1"/>
    <property type="molecule type" value="Genomic_DNA"/>
</dbReference>
<dbReference type="RefSeq" id="WP_152753959.1">
    <property type="nucleotide sequence ID" value="NZ_JAHLDR010000025.1"/>
</dbReference>
<evidence type="ECO:0000313" key="1">
    <source>
        <dbReference type="EMBL" id="MPQ64810.1"/>
    </source>
</evidence>
<dbReference type="Proteomes" id="UP000342249">
    <property type="component" value="Unassembled WGS sequence"/>
</dbReference>
<reference evidence="1 2" key="1">
    <citation type="journal article" date="2019" name="Lett. Appl. Microbiol.">
        <title>A case of 'blown pack' spoilage of vacuum-packaged pork likely associated with Clostridium estertheticum in Canada.</title>
        <authorList>
            <person name="Zhang P."/>
            <person name="Ward P."/>
            <person name="McMullen L.M."/>
            <person name="Yang X."/>
        </authorList>
    </citation>
    <scope>NUCLEOTIDE SEQUENCE [LARGE SCALE GENOMIC DNA]</scope>
    <source>
        <strain evidence="1 2">MA19</strain>
    </source>
</reference>
<dbReference type="AlphaFoldDB" id="A0A5N7IUQ3"/>
<name>A0A5N7IUQ3_9CLOT</name>